<gene>
    <name evidence="1" type="ORF">U9M48_036643</name>
</gene>
<name>A0AAQ3UEV3_PASNO</name>
<dbReference type="EMBL" id="CP144752">
    <property type="protein sequence ID" value="WVZ90334.1"/>
    <property type="molecule type" value="Genomic_DNA"/>
</dbReference>
<protein>
    <submittedName>
        <fullName evidence="1">Uncharacterized protein</fullName>
    </submittedName>
</protein>
<sequence>MWIPNSTSRRPCTLRGRIVLSRVSKLIDPATGVWDSELVRDIFWEKEAKHILAILIRPAMETFWPGTTTRKGEADRGIELTAEKQLGTELDQRLRIFFGDWPRIACHGGRTFKEGVCKSILDVQCAASLLRIMAIVF</sequence>
<evidence type="ECO:0000313" key="1">
    <source>
        <dbReference type="EMBL" id="WVZ90334.1"/>
    </source>
</evidence>
<organism evidence="1 2">
    <name type="scientific">Paspalum notatum var. saurae</name>
    <dbReference type="NCBI Taxonomy" id="547442"/>
    <lineage>
        <taxon>Eukaryota</taxon>
        <taxon>Viridiplantae</taxon>
        <taxon>Streptophyta</taxon>
        <taxon>Embryophyta</taxon>
        <taxon>Tracheophyta</taxon>
        <taxon>Spermatophyta</taxon>
        <taxon>Magnoliopsida</taxon>
        <taxon>Liliopsida</taxon>
        <taxon>Poales</taxon>
        <taxon>Poaceae</taxon>
        <taxon>PACMAD clade</taxon>
        <taxon>Panicoideae</taxon>
        <taxon>Andropogonodae</taxon>
        <taxon>Paspaleae</taxon>
        <taxon>Paspalinae</taxon>
        <taxon>Paspalum</taxon>
    </lineage>
</organism>
<proteinExistence type="predicted"/>
<evidence type="ECO:0000313" key="2">
    <source>
        <dbReference type="Proteomes" id="UP001341281"/>
    </source>
</evidence>
<dbReference type="Proteomes" id="UP001341281">
    <property type="component" value="Chromosome 08"/>
</dbReference>
<keyword evidence="2" id="KW-1185">Reference proteome</keyword>
<reference evidence="1 2" key="1">
    <citation type="submission" date="2024-02" db="EMBL/GenBank/DDBJ databases">
        <title>High-quality chromosome-scale genome assembly of Pensacola bahiagrass (Paspalum notatum Flugge var. saurae).</title>
        <authorList>
            <person name="Vega J.M."/>
            <person name="Podio M."/>
            <person name="Orjuela J."/>
            <person name="Siena L.A."/>
            <person name="Pessino S.C."/>
            <person name="Combes M.C."/>
            <person name="Mariac C."/>
            <person name="Albertini E."/>
            <person name="Pupilli F."/>
            <person name="Ortiz J.P.A."/>
            <person name="Leblanc O."/>
        </authorList>
    </citation>
    <scope>NUCLEOTIDE SEQUENCE [LARGE SCALE GENOMIC DNA]</scope>
    <source>
        <strain evidence="1">R1</strain>
        <tissue evidence="1">Leaf</tissue>
    </source>
</reference>
<accession>A0AAQ3UEV3</accession>
<dbReference type="AlphaFoldDB" id="A0AAQ3UEV3"/>